<evidence type="ECO:0000256" key="15">
    <source>
        <dbReference type="ARBA" id="ARBA00023211"/>
    </source>
</evidence>
<evidence type="ECO:0000256" key="14">
    <source>
        <dbReference type="ARBA" id="ARBA00023118"/>
    </source>
</evidence>
<keyword evidence="11" id="KW-0067">ATP-binding</keyword>
<feature type="compositionally biased region" description="Acidic residues" evidence="18">
    <location>
        <begin position="19"/>
        <end position="34"/>
    </location>
</feature>
<dbReference type="SMART" id="SM00535">
    <property type="entry name" value="RIBOc"/>
    <property type="match status" value="2"/>
</dbReference>
<feature type="domain" description="RNase III" evidence="20">
    <location>
        <begin position="1251"/>
        <end position="1402"/>
    </location>
</feature>
<evidence type="ECO:0000256" key="2">
    <source>
        <dbReference type="ARBA" id="ARBA00001946"/>
    </source>
</evidence>
<dbReference type="PROSITE" id="PS51327">
    <property type="entry name" value="DICER_DSRBF"/>
    <property type="match status" value="1"/>
</dbReference>
<comment type="cofactor">
    <cofactor evidence="2">
        <name>Mg(2+)</name>
        <dbReference type="ChEBI" id="CHEBI:18420"/>
    </cofactor>
</comment>
<dbReference type="GO" id="GO:0005737">
    <property type="term" value="C:cytoplasm"/>
    <property type="evidence" value="ECO:0007669"/>
    <property type="project" value="TreeGrafter"/>
</dbReference>
<dbReference type="Pfam" id="PF24995">
    <property type="entry name" value="DSRM_2"/>
    <property type="match status" value="1"/>
</dbReference>
<dbReference type="InterPro" id="IPR027417">
    <property type="entry name" value="P-loop_NTPase"/>
</dbReference>
<dbReference type="InterPro" id="IPR005034">
    <property type="entry name" value="Dicer_dimerisation"/>
</dbReference>
<dbReference type="SUPFAM" id="SSF69065">
    <property type="entry name" value="RNase III domain-like"/>
    <property type="match status" value="2"/>
</dbReference>
<evidence type="ECO:0000256" key="10">
    <source>
        <dbReference type="ARBA" id="ARBA00022833"/>
    </source>
</evidence>
<evidence type="ECO:0000259" key="23">
    <source>
        <dbReference type="PROSITE" id="PS51194"/>
    </source>
</evidence>
<evidence type="ECO:0000256" key="13">
    <source>
        <dbReference type="ARBA" id="ARBA00022884"/>
    </source>
</evidence>
<dbReference type="PROSITE" id="PS00517">
    <property type="entry name" value="RNASE_3_1"/>
    <property type="match status" value="1"/>
</dbReference>
<proteinExistence type="inferred from homology"/>
<evidence type="ECO:0000256" key="4">
    <source>
        <dbReference type="ARBA" id="ARBA00022721"/>
    </source>
</evidence>
<dbReference type="GO" id="GO:0005524">
    <property type="term" value="F:ATP binding"/>
    <property type="evidence" value="ECO:0007669"/>
    <property type="project" value="UniProtKB-KW"/>
</dbReference>
<dbReference type="Proteomes" id="UP000800092">
    <property type="component" value="Unassembled WGS sequence"/>
</dbReference>
<keyword evidence="12" id="KW-0460">Magnesium</keyword>
<keyword evidence="9" id="KW-0347">Helicase</keyword>
<dbReference type="PROSITE" id="PS50142">
    <property type="entry name" value="RNASE_3_2"/>
    <property type="match status" value="2"/>
</dbReference>
<dbReference type="Pfam" id="PF00636">
    <property type="entry name" value="Ribonuclease_3"/>
    <property type="match status" value="2"/>
</dbReference>
<dbReference type="PROSITE" id="PS51192">
    <property type="entry name" value="HELICASE_ATP_BIND_1"/>
    <property type="match status" value="1"/>
</dbReference>
<evidence type="ECO:0000256" key="6">
    <source>
        <dbReference type="ARBA" id="ARBA00022737"/>
    </source>
</evidence>
<keyword evidence="13 17" id="KW-0694">RNA-binding</keyword>
<dbReference type="GO" id="GO:0046872">
    <property type="term" value="F:metal ion binding"/>
    <property type="evidence" value="ECO:0007669"/>
    <property type="project" value="UniProtKB-KW"/>
</dbReference>
<sequence length="1538" mass="176415">MSAQLLDVQKQIPKHDLDDDHDIFDQDYENDDSASDEKYEGSKSPLTGAALKRKQRARFDSWIEETAVEIVKEQMRQMSEARPNEILTTKALVADQASQLIVNSPREYQLELFERAKKQNTIAVLDTGSGKTLIAVLLLKHVIEQELERRLAGQTPKISVFLVNSVTLVFQQAAVLERNLDYEIAYLYGSMGVSTRDKELWRTIRNDNMVLVCTAEILVQCLGHSFITIDQINLLIFDEAHHTKKDHPYARLIKDFYAPQRDKAKRPRIFAMTASPIDAKGDLLKIACDLEDYLDSRIATVSDLAMVQKCISRPKEEIACYETLRPPFEAPLHQIIQSRFGNLGVLEKLLRSSKIIASELGPWCSDAWWTSVLKEERLERLERRNEHLQGRRRGHSLPYPISPESIAGIDQKIRQLEEAARVAEAYYLRVPQYEHSDDLSTKVRQMIIWTRLHYEHATNARCIVFVERRDTARLLEKIFKYPHISGPHLRTASFIGSRSLPSEDERASTRQQVLTMDKFRKGDINLLFATSIAEEGLDIPDCNLVVRFDLYKTMIAYMQSRGRARHRNSKYLHMIENNNREHVEMVRFVRTAEEKMRQFCRSLPADRIMDESEEDSKRRLNDLSRQKIYEHPESKARLSYKSSLVILAHFVSTLPHAAETTAEPVYIPFGYSQQYCYEVVLPGSSLIPSVMGNIERSKILAKCSAAFNACLKLLEGGQLDSNFLPTHQKQLPAMRNARLAITSKKGNMYEMMIKPKIWEVDRGTSPGELFLTVLDLPQGCERPHCPIGLLTRTRMPDFPAFPLFLLAGRQSLLQTTNITTSLSITSEQLTQVGKYTHTVYLDVFGKQFEAGPQDMSYWFAPLKIEPETIHSAVDPSSIIDWDALQYVSCDTEFEWDEHWTENSLINRFFWDPYDGGKRYFTSGIDNSLSMNSPVPDEVDNAGGKKKTIKDFTVSLWTKSLRKYEEIKPYDVKQPVLRAERMMERRNLLDAPANHQKESRATAYIIPQPLKRSSLSTRAVAMILTIPCIIHRLESYLIALEACQLLGISIPPGLALEALTKDSDNTDEHEEMQIRFQRGMGKNYERLEFLGDCFLKMATSIAVYTQNPDNDEFEFHVKRMLLICNQTLFERARDLQITRYVRSQPFSRRLWYQEGLKLIRGKKLGKEGEKHEHSLGDKTVADICEALIGAAFLAHNKQNSWSPESWRNAVHAVTTFVSSEEHSQHKWDDYLAGYIRPKWDGRNFSAAQLHLAEKVEREHPYHFHSPKILQVAFKHPSYPRAWLDLPSYQRLEFLGDSLLDMACVTHLFYRYPTKDEQWLTEHKMAMVSNRFLGALCIKLGFYKHLLAHHDAIKAQVSDYETDVMEAEKLGNGTKDYWTAIKSPPKCLPDIVEAYVGAIFVDSEFDYNQVQRFFDMHIKPFFEDMTIYDSFANDHPTVRLHHLLDNLGCTRYRLMAKDTPYDETRTSTCIAAVMIHENIIGKGTAASGKNAKVKASKDALTKIEGLARFEFRHKFKCDCSQTSAAKLGRGDVGGGQDTAV</sequence>
<dbReference type="InterPro" id="IPR036389">
    <property type="entry name" value="RNase_III_sf"/>
</dbReference>
<evidence type="ECO:0000256" key="12">
    <source>
        <dbReference type="ARBA" id="ARBA00022842"/>
    </source>
</evidence>
<evidence type="ECO:0000256" key="3">
    <source>
        <dbReference type="ARBA" id="ARBA00020797"/>
    </source>
</evidence>
<keyword evidence="8" id="KW-0378">Hydrolase</keyword>
<dbReference type="GO" id="GO:0004525">
    <property type="term" value="F:ribonuclease III activity"/>
    <property type="evidence" value="ECO:0007669"/>
    <property type="project" value="InterPro"/>
</dbReference>
<dbReference type="FunFam" id="1.10.1520.10:FF:000015">
    <property type="entry name" value="Dicer-like protein 1"/>
    <property type="match status" value="1"/>
</dbReference>
<evidence type="ECO:0000256" key="9">
    <source>
        <dbReference type="ARBA" id="ARBA00022806"/>
    </source>
</evidence>
<dbReference type="Pfam" id="PF00271">
    <property type="entry name" value="Helicase_C"/>
    <property type="match status" value="1"/>
</dbReference>
<dbReference type="FunFam" id="3.40.50.300:FF:000628">
    <property type="entry name" value="Endoribonuclease Dicer"/>
    <property type="match status" value="1"/>
</dbReference>
<accession>A0A6A6HQ63</accession>
<keyword evidence="7" id="KW-0547">Nucleotide-binding</keyword>
<organism evidence="25 26">
    <name type="scientific">Viridothelium virens</name>
    <name type="common">Speckled blister lichen</name>
    <name type="synonym">Trypethelium virens</name>
    <dbReference type="NCBI Taxonomy" id="1048519"/>
    <lineage>
        <taxon>Eukaryota</taxon>
        <taxon>Fungi</taxon>
        <taxon>Dikarya</taxon>
        <taxon>Ascomycota</taxon>
        <taxon>Pezizomycotina</taxon>
        <taxon>Dothideomycetes</taxon>
        <taxon>Dothideomycetes incertae sedis</taxon>
        <taxon>Trypetheliales</taxon>
        <taxon>Trypetheliaceae</taxon>
        <taxon>Viridothelium</taxon>
    </lineage>
</organism>
<evidence type="ECO:0000256" key="17">
    <source>
        <dbReference type="PROSITE-ProRule" id="PRU00657"/>
    </source>
</evidence>
<dbReference type="SMART" id="SM00490">
    <property type="entry name" value="HELICc"/>
    <property type="match status" value="1"/>
</dbReference>
<evidence type="ECO:0000259" key="21">
    <source>
        <dbReference type="PROSITE" id="PS50821"/>
    </source>
</evidence>
<dbReference type="PROSITE" id="PS50821">
    <property type="entry name" value="PAZ"/>
    <property type="match status" value="1"/>
</dbReference>
<gene>
    <name evidence="25" type="ORF">EV356DRAFT_438263</name>
</gene>
<dbReference type="Gene3D" id="1.10.1520.10">
    <property type="entry name" value="Ribonuclease III domain"/>
    <property type="match status" value="2"/>
</dbReference>
<feature type="region of interest" description="Disordered" evidence="18">
    <location>
        <begin position="1"/>
        <end position="44"/>
    </location>
</feature>
<keyword evidence="6" id="KW-0677">Repeat</keyword>
<evidence type="ECO:0000259" key="22">
    <source>
        <dbReference type="PROSITE" id="PS51192"/>
    </source>
</evidence>
<dbReference type="PANTHER" id="PTHR14950:SF62">
    <property type="entry name" value="DICER-LIKE PROTEIN 1"/>
    <property type="match status" value="1"/>
</dbReference>
<evidence type="ECO:0000313" key="25">
    <source>
        <dbReference type="EMBL" id="KAF2239938.1"/>
    </source>
</evidence>
<keyword evidence="4" id="KW-0930">Antiviral protein</keyword>
<comment type="similarity">
    <text evidence="16 17">Belongs to the helicase family. Dicer subfamily.</text>
</comment>
<name>A0A6A6HQ63_VIRVR</name>
<comment type="cofactor">
    <cofactor evidence="1">
        <name>Mn(2+)</name>
        <dbReference type="ChEBI" id="CHEBI:29035"/>
    </cofactor>
</comment>
<keyword evidence="26" id="KW-1185">Reference proteome</keyword>
<dbReference type="InterPro" id="IPR014001">
    <property type="entry name" value="Helicase_ATP-bd"/>
</dbReference>
<evidence type="ECO:0000259" key="24">
    <source>
        <dbReference type="PROSITE" id="PS51327"/>
    </source>
</evidence>
<keyword evidence="15" id="KW-0464">Manganese</keyword>
<dbReference type="InterPro" id="IPR011545">
    <property type="entry name" value="DEAD/DEAH_box_helicase_dom"/>
</dbReference>
<evidence type="ECO:0000256" key="18">
    <source>
        <dbReference type="SAM" id="MobiDB-lite"/>
    </source>
</evidence>
<feature type="domain" description="DRBM" evidence="19">
    <location>
        <begin position="1433"/>
        <end position="1503"/>
    </location>
</feature>
<evidence type="ECO:0000313" key="26">
    <source>
        <dbReference type="Proteomes" id="UP000800092"/>
    </source>
</evidence>
<dbReference type="InterPro" id="IPR001650">
    <property type="entry name" value="Helicase_C-like"/>
</dbReference>
<dbReference type="EMBL" id="ML991771">
    <property type="protein sequence ID" value="KAF2239938.1"/>
    <property type="molecule type" value="Genomic_DNA"/>
</dbReference>
<keyword evidence="14" id="KW-0051">Antiviral defense</keyword>
<dbReference type="GO" id="GO:0004386">
    <property type="term" value="F:helicase activity"/>
    <property type="evidence" value="ECO:0007669"/>
    <property type="project" value="UniProtKB-KW"/>
</dbReference>
<dbReference type="Pfam" id="PF00270">
    <property type="entry name" value="DEAD"/>
    <property type="match status" value="1"/>
</dbReference>
<dbReference type="CDD" id="cd18034">
    <property type="entry name" value="DEXHc_dicer"/>
    <property type="match status" value="1"/>
</dbReference>
<reference evidence="25" key="1">
    <citation type="journal article" date="2020" name="Stud. Mycol.">
        <title>101 Dothideomycetes genomes: a test case for predicting lifestyles and emergence of pathogens.</title>
        <authorList>
            <person name="Haridas S."/>
            <person name="Albert R."/>
            <person name="Binder M."/>
            <person name="Bloem J."/>
            <person name="Labutti K."/>
            <person name="Salamov A."/>
            <person name="Andreopoulos B."/>
            <person name="Baker S."/>
            <person name="Barry K."/>
            <person name="Bills G."/>
            <person name="Bluhm B."/>
            <person name="Cannon C."/>
            <person name="Castanera R."/>
            <person name="Culley D."/>
            <person name="Daum C."/>
            <person name="Ezra D."/>
            <person name="Gonzalez J."/>
            <person name="Henrissat B."/>
            <person name="Kuo A."/>
            <person name="Liang C."/>
            <person name="Lipzen A."/>
            <person name="Lutzoni F."/>
            <person name="Magnuson J."/>
            <person name="Mondo S."/>
            <person name="Nolan M."/>
            <person name="Ohm R."/>
            <person name="Pangilinan J."/>
            <person name="Park H.-J."/>
            <person name="Ramirez L."/>
            <person name="Alfaro M."/>
            <person name="Sun H."/>
            <person name="Tritt A."/>
            <person name="Yoshinaga Y."/>
            <person name="Zwiers L.-H."/>
            <person name="Turgeon B."/>
            <person name="Goodwin S."/>
            <person name="Spatafora J."/>
            <person name="Crous P."/>
            <person name="Grigoriev I."/>
        </authorList>
    </citation>
    <scope>NUCLEOTIDE SEQUENCE</scope>
    <source>
        <strain evidence="25">Tuck. ex Michener</strain>
    </source>
</reference>
<keyword evidence="5" id="KW-0479">Metal-binding</keyword>
<feature type="domain" description="PAZ" evidence="21">
    <location>
        <begin position="882"/>
        <end position="1013"/>
    </location>
</feature>
<dbReference type="Pfam" id="PF03368">
    <property type="entry name" value="Dicer_dimer"/>
    <property type="match status" value="1"/>
</dbReference>
<dbReference type="SMART" id="SM00487">
    <property type="entry name" value="DEXDc"/>
    <property type="match status" value="1"/>
</dbReference>
<protein>
    <recommendedName>
        <fullName evidence="3">Dicer-like protein 1</fullName>
    </recommendedName>
</protein>
<dbReference type="PROSITE" id="PS50137">
    <property type="entry name" value="DS_RBD"/>
    <property type="match status" value="1"/>
</dbReference>
<dbReference type="CDD" id="cd18802">
    <property type="entry name" value="SF2_C_dicer"/>
    <property type="match status" value="1"/>
</dbReference>
<dbReference type="InterPro" id="IPR014720">
    <property type="entry name" value="dsRBD_dom"/>
</dbReference>
<dbReference type="InterPro" id="IPR003100">
    <property type="entry name" value="PAZ_dom"/>
</dbReference>
<evidence type="ECO:0000256" key="5">
    <source>
        <dbReference type="ARBA" id="ARBA00022723"/>
    </source>
</evidence>
<keyword evidence="10" id="KW-0862">Zinc</keyword>
<feature type="domain" description="Dicer dsRNA-binding fold" evidence="24">
    <location>
        <begin position="643"/>
        <end position="733"/>
    </location>
</feature>
<dbReference type="CDD" id="cd00593">
    <property type="entry name" value="RIBOc"/>
    <property type="match status" value="2"/>
</dbReference>
<feature type="domain" description="Helicase ATP-binding" evidence="22">
    <location>
        <begin position="112"/>
        <end position="294"/>
    </location>
</feature>
<evidence type="ECO:0000259" key="19">
    <source>
        <dbReference type="PROSITE" id="PS50137"/>
    </source>
</evidence>
<dbReference type="GO" id="GO:0005634">
    <property type="term" value="C:nucleus"/>
    <property type="evidence" value="ECO:0007669"/>
    <property type="project" value="TreeGrafter"/>
</dbReference>
<evidence type="ECO:0000256" key="1">
    <source>
        <dbReference type="ARBA" id="ARBA00001936"/>
    </source>
</evidence>
<feature type="domain" description="RNase III" evidence="20">
    <location>
        <begin position="1045"/>
        <end position="1195"/>
    </location>
</feature>
<dbReference type="InterPro" id="IPR000999">
    <property type="entry name" value="RNase_III_dom"/>
</dbReference>
<evidence type="ECO:0000256" key="11">
    <source>
        <dbReference type="ARBA" id="ARBA00022840"/>
    </source>
</evidence>
<dbReference type="GO" id="GO:0030422">
    <property type="term" value="P:siRNA processing"/>
    <property type="evidence" value="ECO:0007669"/>
    <property type="project" value="TreeGrafter"/>
</dbReference>
<dbReference type="SUPFAM" id="SSF52540">
    <property type="entry name" value="P-loop containing nucleoside triphosphate hydrolases"/>
    <property type="match status" value="1"/>
</dbReference>
<dbReference type="GO" id="GO:0050688">
    <property type="term" value="P:regulation of defense response to virus"/>
    <property type="evidence" value="ECO:0007669"/>
    <property type="project" value="UniProtKB-KW"/>
</dbReference>
<dbReference type="OrthoDB" id="416741at2759"/>
<dbReference type="GO" id="GO:0003723">
    <property type="term" value="F:RNA binding"/>
    <property type="evidence" value="ECO:0007669"/>
    <property type="project" value="UniProtKB-UniRule"/>
</dbReference>
<dbReference type="InterPro" id="IPR038248">
    <property type="entry name" value="Dicer_dimer_sf"/>
</dbReference>
<dbReference type="PROSITE" id="PS51194">
    <property type="entry name" value="HELICASE_CTER"/>
    <property type="match status" value="1"/>
</dbReference>
<evidence type="ECO:0000256" key="8">
    <source>
        <dbReference type="ARBA" id="ARBA00022801"/>
    </source>
</evidence>
<dbReference type="InterPro" id="IPR056755">
    <property type="entry name" value="DSRM_2"/>
</dbReference>
<dbReference type="Gene3D" id="3.40.50.300">
    <property type="entry name" value="P-loop containing nucleotide triphosphate hydrolases"/>
    <property type="match status" value="2"/>
</dbReference>
<evidence type="ECO:0000259" key="20">
    <source>
        <dbReference type="PROSITE" id="PS50142"/>
    </source>
</evidence>
<evidence type="ECO:0000256" key="16">
    <source>
        <dbReference type="ARBA" id="ARBA00035116"/>
    </source>
</evidence>
<feature type="domain" description="Helicase C-terminal" evidence="23">
    <location>
        <begin position="442"/>
        <end position="624"/>
    </location>
</feature>
<evidence type="ECO:0000256" key="7">
    <source>
        <dbReference type="ARBA" id="ARBA00022741"/>
    </source>
</evidence>
<dbReference type="Gene3D" id="3.30.160.380">
    <property type="entry name" value="Dicer dimerisation domain"/>
    <property type="match status" value="1"/>
</dbReference>
<dbReference type="GO" id="GO:0051607">
    <property type="term" value="P:defense response to virus"/>
    <property type="evidence" value="ECO:0007669"/>
    <property type="project" value="UniProtKB-KW"/>
</dbReference>
<dbReference type="PANTHER" id="PTHR14950">
    <property type="entry name" value="DICER-RELATED"/>
    <property type="match status" value="1"/>
</dbReference>